<reference evidence="2 3" key="1">
    <citation type="journal article" date="2023" name="Sci. Data">
        <title>Genome assembly of the Korean intertidal mud-creeper Batillaria attramentaria.</title>
        <authorList>
            <person name="Patra A.K."/>
            <person name="Ho P.T."/>
            <person name="Jun S."/>
            <person name="Lee S.J."/>
            <person name="Kim Y."/>
            <person name="Won Y.J."/>
        </authorList>
    </citation>
    <scope>NUCLEOTIDE SEQUENCE [LARGE SCALE GENOMIC DNA]</scope>
    <source>
        <strain evidence="2">Wonlab-2016</strain>
    </source>
</reference>
<evidence type="ECO:0000313" key="3">
    <source>
        <dbReference type="Proteomes" id="UP001519460"/>
    </source>
</evidence>
<comment type="caution">
    <text evidence="2">The sequence shown here is derived from an EMBL/GenBank/DDBJ whole genome shotgun (WGS) entry which is preliminary data.</text>
</comment>
<accession>A0ABD0K6I1</accession>
<name>A0ABD0K6I1_9CAEN</name>
<dbReference type="EMBL" id="JACVVK020000244">
    <property type="protein sequence ID" value="KAK7482468.1"/>
    <property type="molecule type" value="Genomic_DNA"/>
</dbReference>
<feature type="non-terminal residue" evidence="2">
    <location>
        <position position="1"/>
    </location>
</feature>
<keyword evidence="3" id="KW-1185">Reference proteome</keyword>
<feature type="compositionally biased region" description="Basic and acidic residues" evidence="1">
    <location>
        <begin position="29"/>
        <end position="43"/>
    </location>
</feature>
<feature type="compositionally biased region" description="Polar residues" evidence="1">
    <location>
        <begin position="44"/>
        <end position="64"/>
    </location>
</feature>
<feature type="region of interest" description="Disordered" evidence="1">
    <location>
        <begin position="29"/>
        <end position="64"/>
    </location>
</feature>
<organism evidence="2 3">
    <name type="scientific">Batillaria attramentaria</name>
    <dbReference type="NCBI Taxonomy" id="370345"/>
    <lineage>
        <taxon>Eukaryota</taxon>
        <taxon>Metazoa</taxon>
        <taxon>Spiralia</taxon>
        <taxon>Lophotrochozoa</taxon>
        <taxon>Mollusca</taxon>
        <taxon>Gastropoda</taxon>
        <taxon>Caenogastropoda</taxon>
        <taxon>Sorbeoconcha</taxon>
        <taxon>Cerithioidea</taxon>
        <taxon>Batillariidae</taxon>
        <taxon>Batillaria</taxon>
    </lineage>
</organism>
<gene>
    <name evidence="2" type="ORF">BaRGS_00026285</name>
</gene>
<sequence>GDRDVNKALSQSEVLTEYGAEVTIKAKDGRAPRAARDVGHDTDTSNTASDSGSTRVLLFTTTAQ</sequence>
<feature type="non-terminal residue" evidence="2">
    <location>
        <position position="64"/>
    </location>
</feature>
<dbReference type="Proteomes" id="UP001519460">
    <property type="component" value="Unassembled WGS sequence"/>
</dbReference>
<evidence type="ECO:0000313" key="2">
    <source>
        <dbReference type="EMBL" id="KAK7482468.1"/>
    </source>
</evidence>
<protein>
    <submittedName>
        <fullName evidence="2">Uncharacterized protein</fullName>
    </submittedName>
</protein>
<dbReference type="AlphaFoldDB" id="A0ABD0K6I1"/>
<proteinExistence type="predicted"/>
<evidence type="ECO:0000256" key="1">
    <source>
        <dbReference type="SAM" id="MobiDB-lite"/>
    </source>
</evidence>